<dbReference type="EMBL" id="CAJZBQ010000004">
    <property type="protein sequence ID" value="CAG9311175.1"/>
    <property type="molecule type" value="Genomic_DNA"/>
</dbReference>
<dbReference type="InterPro" id="IPR057352">
    <property type="entry name" value="TPR_TmcB/C"/>
</dbReference>
<evidence type="ECO:0000313" key="4">
    <source>
        <dbReference type="Proteomes" id="UP001162131"/>
    </source>
</evidence>
<proteinExistence type="predicted"/>
<evidence type="ECO:0000313" key="3">
    <source>
        <dbReference type="EMBL" id="CAG9311175.1"/>
    </source>
</evidence>
<sequence>MSIPEAGINQSYGSCQWLWKNKKLKTIKESVFEFYCQLYHNGTNEEISLLWQKVGKEIEDLVWCFQIMSLLWIPNLPIKDWKNNIEIWEIIGYFRIDNICSEFGIIDAYSAFPRMAPFRAILGKALYLYLSIVVNFVLFFGIFTLSFMIYRSANLPRWVFLLLKWIFNFWANLIFIPSLVLYSIFLKYSFTPAERITEYEHNNEPASFEANITIQILIICAMIVNFPLILFHTQFSGEIRHSVSKKILISKAHSKINLHIAMLSYFSPIFYVLFDKDYIIYYQCLLMVISIILTIESLIFWPYFSVYCNLTLILRLFAISLVSFGFILGNWMDNSLLILLNTIVFGRLAAALIYQFVLKMQRNMIMRLPTTLSAIISAYKLEKVIRHSLILNDPEQKNQIIYLFETFFIENSLSRDKLQVIWVTNYCIFTLKDESLSKIKLSKTKNISGNLENDFQEYLCSKRIESLSSESKQFIEYFQEFHMIKKKDLKLCINLLKFWEEVVSLRPDTVKLSKNLLWIDKKLLIVDNKFTQLTTKFCNSKESLDLYASYTKSILFDREKSNLLENKSQLLSKTAKKSFSKNLEFFNEIYGIFVISCEEENFGEILFSNPKSSEILKSPNHNIDGTNIASLIPSYYIEDLNEDIRRIIHFASNSEIDLSGGFFLNDPSHYLLECSGKILITSHKNYLMSILLFKPKKRKHQVILISETGEICGYSENFPKFVTKNIQI</sequence>
<gene>
    <name evidence="3" type="ORF">BSTOLATCC_MIC3467</name>
</gene>
<feature type="transmembrane region" description="Helical" evidence="1">
    <location>
        <begin position="312"/>
        <end position="332"/>
    </location>
</feature>
<feature type="transmembrane region" description="Helical" evidence="1">
    <location>
        <begin position="280"/>
        <end position="300"/>
    </location>
</feature>
<name>A0AAU9IB74_9CILI</name>
<keyword evidence="4" id="KW-1185">Reference proteome</keyword>
<dbReference type="Proteomes" id="UP001162131">
    <property type="component" value="Unassembled WGS sequence"/>
</dbReference>
<comment type="caution">
    <text evidence="3">The sequence shown here is derived from an EMBL/GenBank/DDBJ whole genome shotgun (WGS) entry which is preliminary data.</text>
</comment>
<dbReference type="Pfam" id="PF25474">
    <property type="entry name" value="TPR_TmcB"/>
    <property type="match status" value="1"/>
</dbReference>
<protein>
    <recommendedName>
        <fullName evidence="2">TmcB/TmcC TPR repeats domain-containing protein</fullName>
    </recommendedName>
</protein>
<feature type="transmembrane region" description="Helical" evidence="1">
    <location>
        <begin position="212"/>
        <end position="235"/>
    </location>
</feature>
<keyword evidence="1" id="KW-0472">Membrane</keyword>
<feature type="transmembrane region" description="Helical" evidence="1">
    <location>
        <begin position="256"/>
        <end position="274"/>
    </location>
</feature>
<evidence type="ECO:0000259" key="2">
    <source>
        <dbReference type="Pfam" id="PF25474"/>
    </source>
</evidence>
<keyword evidence="1" id="KW-1133">Transmembrane helix</keyword>
<accession>A0AAU9IB74</accession>
<keyword evidence="1" id="KW-0812">Transmembrane</keyword>
<dbReference type="AlphaFoldDB" id="A0AAU9IB74"/>
<evidence type="ECO:0000256" key="1">
    <source>
        <dbReference type="SAM" id="Phobius"/>
    </source>
</evidence>
<feature type="transmembrane region" description="Helical" evidence="1">
    <location>
        <begin position="338"/>
        <end position="358"/>
    </location>
</feature>
<feature type="domain" description="TmcB/TmcC TPR repeats" evidence="2">
    <location>
        <begin position="473"/>
        <end position="573"/>
    </location>
</feature>
<reference evidence="3" key="1">
    <citation type="submission" date="2021-09" db="EMBL/GenBank/DDBJ databases">
        <authorList>
            <consortium name="AG Swart"/>
            <person name="Singh M."/>
            <person name="Singh A."/>
            <person name="Seah K."/>
            <person name="Emmerich C."/>
        </authorList>
    </citation>
    <scope>NUCLEOTIDE SEQUENCE</scope>
    <source>
        <strain evidence="3">ATCC30299</strain>
    </source>
</reference>
<feature type="transmembrane region" description="Helical" evidence="1">
    <location>
        <begin position="126"/>
        <end position="150"/>
    </location>
</feature>
<feature type="transmembrane region" description="Helical" evidence="1">
    <location>
        <begin position="162"/>
        <end position="185"/>
    </location>
</feature>
<organism evidence="3 4">
    <name type="scientific">Blepharisma stoltei</name>
    <dbReference type="NCBI Taxonomy" id="1481888"/>
    <lineage>
        <taxon>Eukaryota</taxon>
        <taxon>Sar</taxon>
        <taxon>Alveolata</taxon>
        <taxon>Ciliophora</taxon>
        <taxon>Postciliodesmatophora</taxon>
        <taxon>Heterotrichea</taxon>
        <taxon>Heterotrichida</taxon>
        <taxon>Blepharismidae</taxon>
        <taxon>Blepharisma</taxon>
    </lineage>
</organism>